<dbReference type="STRING" id="768700.MSU_0170"/>
<protein>
    <submittedName>
        <fullName evidence="2">Uncharacterized protein</fullName>
    </submittedName>
</protein>
<dbReference type="HOGENOM" id="CLU_094187_0_0_14"/>
<keyword evidence="3" id="KW-1185">Reference proteome</keyword>
<gene>
    <name evidence="2" type="ordered locus">MSU_0170</name>
</gene>
<proteinExistence type="predicted"/>
<evidence type="ECO:0000256" key="1">
    <source>
        <dbReference type="SAM" id="MobiDB-lite"/>
    </source>
</evidence>
<dbReference type="KEGG" id="mss:MSU_0170"/>
<feature type="region of interest" description="Disordered" evidence="1">
    <location>
        <begin position="1"/>
        <end position="93"/>
    </location>
</feature>
<feature type="compositionally biased region" description="Basic and acidic residues" evidence="1">
    <location>
        <begin position="30"/>
        <end position="42"/>
    </location>
</feature>
<evidence type="ECO:0000313" key="2">
    <source>
        <dbReference type="EMBL" id="ADX97714.1"/>
    </source>
</evidence>
<reference evidence="2 3" key="1">
    <citation type="journal article" date="2011" name="J. Bacteriol.">
        <title>Complete genome sequences of two hemotropic Mycoplasmas, Mycoplasma haemofelis strain Ohio2 and Mycoplasma suis strain Illinois.</title>
        <authorList>
            <person name="Messick J.B."/>
            <person name="Santos A.P."/>
            <person name="Guimaraes A.M."/>
        </authorList>
    </citation>
    <scope>NUCLEOTIDE SEQUENCE [LARGE SCALE GENOMIC DNA]</scope>
    <source>
        <strain evidence="2 3">Illinois</strain>
    </source>
</reference>
<evidence type="ECO:0000313" key="3">
    <source>
        <dbReference type="Proteomes" id="UP000007484"/>
    </source>
</evidence>
<feature type="compositionally biased region" description="Low complexity" evidence="1">
    <location>
        <begin position="43"/>
        <end position="58"/>
    </location>
</feature>
<accession>F0QQE4</accession>
<dbReference type="Proteomes" id="UP000007484">
    <property type="component" value="Chromosome"/>
</dbReference>
<organism evidence="2 3">
    <name type="scientific">Mycoplasma suis (strain Illinois)</name>
    <dbReference type="NCBI Taxonomy" id="768700"/>
    <lineage>
        <taxon>Bacteria</taxon>
        <taxon>Bacillati</taxon>
        <taxon>Mycoplasmatota</taxon>
        <taxon>Mollicutes</taxon>
        <taxon>Mycoplasmataceae</taxon>
        <taxon>Mycoplasma</taxon>
    </lineage>
</organism>
<feature type="compositionally biased region" description="Polar residues" evidence="1">
    <location>
        <begin position="63"/>
        <end position="88"/>
    </location>
</feature>
<feature type="compositionally biased region" description="Basic and acidic residues" evidence="1">
    <location>
        <begin position="7"/>
        <end position="21"/>
    </location>
</feature>
<dbReference type="EMBL" id="CP002525">
    <property type="protein sequence ID" value="ADX97714.1"/>
    <property type="molecule type" value="Genomic_DNA"/>
</dbReference>
<dbReference type="AlphaFoldDB" id="F0QQE4"/>
<sequence>MLSKNVSSEEIKPYEERRETNNDGGLGSQEDSHKRKVEHNDSDSSSPESSTLSSLTDSRGGEESQQSTDQVSASPSVTENTPPSSETLVSPRENSKTFVEYIYRDEKNNKKLTCENWLSPDGRNVEILTEEECKKLLIKEIWEGQQDKEEQDVLWFKTDKNNFWNVFEEVFIPFSSVKEIKKENEIEWTFRDNWECSMKKEDEKNLTSAGCFRNEFRNFLRNSEVSSSTNSPKS</sequence>
<name>F0QQE4_MYCSL</name>